<dbReference type="GO" id="GO:0080008">
    <property type="term" value="C:Cul4-RING E3 ubiquitin ligase complex"/>
    <property type="evidence" value="ECO:0007669"/>
    <property type="project" value="TreeGrafter"/>
</dbReference>
<dbReference type="InterPro" id="IPR036322">
    <property type="entry name" value="WD40_repeat_dom_sf"/>
</dbReference>
<proteinExistence type="predicted"/>
<dbReference type="PROSITE" id="PS50294">
    <property type="entry name" value="WD_REPEATS_REGION"/>
    <property type="match status" value="1"/>
</dbReference>
<protein>
    <submittedName>
        <fullName evidence="4">DDB1-and CUL4-associated factor 8</fullName>
    </submittedName>
</protein>
<evidence type="ECO:0000313" key="4">
    <source>
        <dbReference type="EMBL" id="JAT48429.1"/>
    </source>
</evidence>
<feature type="repeat" description="WD" evidence="3">
    <location>
        <begin position="49"/>
        <end position="81"/>
    </location>
</feature>
<keyword evidence="2" id="KW-0677">Repeat</keyword>
<dbReference type="PROSITE" id="PS50082">
    <property type="entry name" value="WD_REPEATS_2"/>
    <property type="match status" value="1"/>
</dbReference>
<dbReference type="InterPro" id="IPR015943">
    <property type="entry name" value="WD40/YVTN_repeat-like_dom_sf"/>
</dbReference>
<dbReference type="SUPFAM" id="SSF50978">
    <property type="entry name" value="WD40 repeat-like"/>
    <property type="match status" value="1"/>
</dbReference>
<dbReference type="SMART" id="SM00320">
    <property type="entry name" value="WD40"/>
    <property type="match status" value="7"/>
</dbReference>
<reference evidence="4" key="1">
    <citation type="submission" date="2015-07" db="EMBL/GenBank/DDBJ databases">
        <title>Transcriptome Assembly of Anthurium amnicola.</title>
        <authorList>
            <person name="Suzuki J."/>
        </authorList>
    </citation>
    <scope>NUCLEOTIDE SEQUENCE</scope>
</reference>
<keyword evidence="1 3" id="KW-0853">WD repeat</keyword>
<organism evidence="4">
    <name type="scientific">Anthurium amnicola</name>
    <dbReference type="NCBI Taxonomy" id="1678845"/>
    <lineage>
        <taxon>Eukaryota</taxon>
        <taxon>Viridiplantae</taxon>
        <taxon>Streptophyta</taxon>
        <taxon>Embryophyta</taxon>
        <taxon>Tracheophyta</taxon>
        <taxon>Spermatophyta</taxon>
        <taxon>Magnoliopsida</taxon>
        <taxon>Liliopsida</taxon>
        <taxon>Araceae</taxon>
        <taxon>Pothoideae</taxon>
        <taxon>Potheae</taxon>
        <taxon>Anthurium</taxon>
    </lineage>
</organism>
<accession>A0A1D1Y1C5</accession>
<dbReference type="InterPro" id="IPR001680">
    <property type="entry name" value="WD40_rpt"/>
</dbReference>
<name>A0A1D1Y1C5_9ARAE</name>
<evidence type="ECO:0000256" key="1">
    <source>
        <dbReference type="ARBA" id="ARBA00022574"/>
    </source>
</evidence>
<dbReference type="PANTHER" id="PTHR15574">
    <property type="entry name" value="WD REPEAT DOMAIN-CONTAINING FAMILY"/>
    <property type="match status" value="1"/>
</dbReference>
<dbReference type="AlphaFoldDB" id="A0A1D1Y1C5"/>
<gene>
    <name evidence="4" type="primary">Dcaf8_2</name>
    <name evidence="4" type="ORF">g.51154</name>
</gene>
<dbReference type="PANTHER" id="PTHR15574:SF65">
    <property type="entry name" value="TRANSDUCIN_WD40 REPEAT-LIKE SUPERFAMILY PROTEIN"/>
    <property type="match status" value="1"/>
</dbReference>
<dbReference type="InterPro" id="IPR045151">
    <property type="entry name" value="DCAF8"/>
</dbReference>
<sequence length="477" mass="52855">MESSQRRPLGGGFQWVQRRELGPSQPVAFTRRVGGSEVLVKQLTLYGKLNGHGGCVNTVHFNPSGDLLISGSDDEQVIFWNWTAKSKKFSYHSGHSGNVFQARVMPFSDDRTVITSAADGQIRLGKISEDGRSNTKKLGTHRGRVHKLAIEPGSPHIFYSCGEDGFVRHFDLRSSTATKLFLCSSFTESKQPIQLNAIAIDPRNPHYFSVGGFDEYARVYDIRNCQWDSSSNADRPVNTFCPRHLIGSGNMHITGLAYSNTSEVLVSYNDELVYLFQKDMGIGPNPSSTDGLPEIGQPQVYSGHRNSRTVKGVSFFGPNDEYVVSGSDCGHVFIWRKKGGQLVRLMVGDKNIVNCIEPHPHIPFLATSGLERNVKLWMPTAKKPAALPSNLEQILESNRRGREDHARITLSPDVIMHVLRLQRRQALAHVERRRSGDGAESDDDGDDEGEAFVLRFTDSDDGSEAGFTGDARECTIC</sequence>
<evidence type="ECO:0000256" key="2">
    <source>
        <dbReference type="ARBA" id="ARBA00022737"/>
    </source>
</evidence>
<evidence type="ECO:0000256" key="3">
    <source>
        <dbReference type="PROSITE-ProRule" id="PRU00221"/>
    </source>
</evidence>
<dbReference type="EMBL" id="GDJX01019507">
    <property type="protein sequence ID" value="JAT48429.1"/>
    <property type="molecule type" value="Transcribed_RNA"/>
</dbReference>
<dbReference type="Gene3D" id="2.130.10.10">
    <property type="entry name" value="YVTN repeat-like/Quinoprotein amine dehydrogenase"/>
    <property type="match status" value="1"/>
</dbReference>
<dbReference type="GO" id="GO:0005737">
    <property type="term" value="C:cytoplasm"/>
    <property type="evidence" value="ECO:0007669"/>
    <property type="project" value="TreeGrafter"/>
</dbReference>
<dbReference type="Pfam" id="PF00400">
    <property type="entry name" value="WD40"/>
    <property type="match status" value="5"/>
</dbReference>